<dbReference type="RefSeq" id="WP_135621626.1">
    <property type="nucleotide sequence ID" value="NZ_RQGD01000007.1"/>
</dbReference>
<gene>
    <name evidence="2" type="ORF">EHQ58_01775</name>
</gene>
<evidence type="ECO:0000313" key="3">
    <source>
        <dbReference type="Proteomes" id="UP000297693"/>
    </source>
</evidence>
<organism evidence="2 3">
    <name type="scientific">Leptospira ognonensis</name>
    <dbReference type="NCBI Taxonomy" id="2484945"/>
    <lineage>
        <taxon>Bacteria</taxon>
        <taxon>Pseudomonadati</taxon>
        <taxon>Spirochaetota</taxon>
        <taxon>Spirochaetia</taxon>
        <taxon>Leptospirales</taxon>
        <taxon>Leptospiraceae</taxon>
        <taxon>Leptospira</taxon>
    </lineage>
</organism>
<evidence type="ECO:0000313" key="2">
    <source>
        <dbReference type="EMBL" id="TGL63021.1"/>
    </source>
</evidence>
<keyword evidence="3" id="KW-1185">Reference proteome</keyword>
<feature type="transmembrane region" description="Helical" evidence="1">
    <location>
        <begin position="45"/>
        <end position="68"/>
    </location>
</feature>
<feature type="transmembrane region" description="Helical" evidence="1">
    <location>
        <begin position="74"/>
        <end position="92"/>
    </location>
</feature>
<dbReference type="Proteomes" id="UP000297693">
    <property type="component" value="Unassembled WGS sequence"/>
</dbReference>
<sequence length="112" mass="12985">MAYIWTIFIYDISNEICLLIGMLFLILFSPVVHSWYFIPFVGVSLYFGYHVTFSILLSFFALLSYLLYAFTNPAFAIGLGLIELFMIGVYVWKKKPLSFLQKTPFSEESKHA</sequence>
<accession>A0A4R9KAL4</accession>
<evidence type="ECO:0000256" key="1">
    <source>
        <dbReference type="SAM" id="Phobius"/>
    </source>
</evidence>
<keyword evidence="1" id="KW-0472">Membrane</keyword>
<protein>
    <submittedName>
        <fullName evidence="2">Uncharacterized protein</fullName>
    </submittedName>
</protein>
<comment type="caution">
    <text evidence="2">The sequence shown here is derived from an EMBL/GenBank/DDBJ whole genome shotgun (WGS) entry which is preliminary data.</text>
</comment>
<proteinExistence type="predicted"/>
<keyword evidence="1" id="KW-0812">Transmembrane</keyword>
<name>A0A4R9KAL4_9LEPT</name>
<feature type="transmembrane region" description="Helical" evidence="1">
    <location>
        <begin position="12"/>
        <end position="38"/>
    </location>
</feature>
<reference evidence="2" key="1">
    <citation type="journal article" date="2019" name="PLoS Negl. Trop. Dis.">
        <title>Revisiting the worldwide diversity of Leptospira species in the environment.</title>
        <authorList>
            <person name="Vincent A.T."/>
            <person name="Schiettekatte O."/>
            <person name="Bourhy P."/>
            <person name="Veyrier F.J."/>
            <person name="Picardeau M."/>
        </authorList>
    </citation>
    <scope>NUCLEOTIDE SEQUENCE [LARGE SCALE GENOMIC DNA]</scope>
    <source>
        <strain evidence="2">201702476</strain>
    </source>
</reference>
<dbReference type="AlphaFoldDB" id="A0A4R9KAL4"/>
<keyword evidence="1" id="KW-1133">Transmembrane helix</keyword>
<dbReference type="EMBL" id="RQGD01000007">
    <property type="protein sequence ID" value="TGL63021.1"/>
    <property type="molecule type" value="Genomic_DNA"/>
</dbReference>